<sequence>MFASSPRQAAQFIRYGKVKVNGVTIKHPGYLLKAGDVFSCDPERVLQAVGRSKPSVKESVELVNRQIRRYNRYVKKCKKFPEQMFKVRENHKKRHPWLLNKEKENLADKIAETNTKTLKRMNENINAVTPSSILKKILLNENVFDATGNLPDFGFGGDVQGKSLSVFQLATGKRAILTPVEAKDETKKEEAVEAAEVKAEEVKAAEPATSAEVAPVDEQKVEELITKILPPKKTDAEGKPVAVNKSELLPHAGDIKKLLHDIVKIRAEQIRVEANKSLIDPANPESYKKPYDPEWVKGLPEEIPLIDAEAAETDLQSVLPVRLPWLAGNLYGLQEPEKPYFTPWAPRPFLSPFAILPHHIEISFETCHAIYMRDPIARPGHSEVISPFSLDMHERAYMFYVTRRRK</sequence>
<protein>
    <submittedName>
        <fullName evidence="1">Uncharacterized protein</fullName>
    </submittedName>
</protein>
<dbReference type="Proteomes" id="UP000744676">
    <property type="component" value="Unassembled WGS sequence"/>
</dbReference>
<dbReference type="EMBL" id="QVQA01000167">
    <property type="protein sequence ID" value="KAF5094376.1"/>
    <property type="molecule type" value="Genomic_DNA"/>
</dbReference>
<proteinExistence type="predicted"/>
<gene>
    <name evidence="1" type="ORF">D0Z00_003581</name>
</gene>
<evidence type="ECO:0000313" key="1">
    <source>
        <dbReference type="EMBL" id="KAF5094376.1"/>
    </source>
</evidence>
<comment type="caution">
    <text evidence="1">The sequence shown here is derived from an EMBL/GenBank/DDBJ whole genome shotgun (WGS) entry which is preliminary data.</text>
</comment>
<name>A0ACB6V0T7_9ASCO</name>
<accession>A0ACB6V0T7</accession>
<reference evidence="1 2" key="1">
    <citation type="journal article" date="2020" name="Front. Microbiol.">
        <title>Phenotypic and Genetic Characterization of the Cheese Ripening Yeast Geotrichum candidum.</title>
        <authorList>
            <person name="Perkins V."/>
            <person name="Vignola S."/>
            <person name="Lessard M.H."/>
            <person name="Plante P.L."/>
            <person name="Corbeil J."/>
            <person name="Dugat-Bony E."/>
            <person name="Frenette M."/>
            <person name="Labrie S."/>
        </authorList>
    </citation>
    <scope>NUCLEOTIDE SEQUENCE [LARGE SCALE GENOMIC DNA]</scope>
    <source>
        <strain evidence="1 2">LMA-1147</strain>
    </source>
</reference>
<organism evidence="1 2">
    <name type="scientific">Geotrichum galactomycetum</name>
    <dbReference type="NCBI Taxonomy" id="27317"/>
    <lineage>
        <taxon>Eukaryota</taxon>
        <taxon>Fungi</taxon>
        <taxon>Dikarya</taxon>
        <taxon>Ascomycota</taxon>
        <taxon>Saccharomycotina</taxon>
        <taxon>Dipodascomycetes</taxon>
        <taxon>Dipodascales</taxon>
        <taxon>Dipodascaceae</taxon>
        <taxon>Geotrichum</taxon>
    </lineage>
</organism>
<evidence type="ECO:0000313" key="2">
    <source>
        <dbReference type="Proteomes" id="UP000744676"/>
    </source>
</evidence>
<keyword evidence="2" id="KW-1185">Reference proteome</keyword>